<dbReference type="InterPro" id="IPR041527">
    <property type="entry name" value="YhcG_N"/>
</dbReference>
<reference evidence="2 3" key="1">
    <citation type="submission" date="2016-10" db="EMBL/GenBank/DDBJ databases">
        <title>Comparative genome analysis of multiple Pseudomonas spp. focuses on biocontrol and plant growth promoting traits.</title>
        <authorList>
            <person name="Tao X.-Y."/>
            <person name="Taylor C.G."/>
        </authorList>
    </citation>
    <scope>NUCLEOTIDE SEQUENCE [LARGE SCALE GENOMIC DNA]</scope>
    <source>
        <strain evidence="2 3">48H11</strain>
    </source>
</reference>
<name>A0A423HCR5_9PSED</name>
<dbReference type="AlphaFoldDB" id="A0A423HCR5"/>
<organism evidence="2 3">
    <name type="scientific">Pseudomonas brassicacearum</name>
    <dbReference type="NCBI Taxonomy" id="930166"/>
    <lineage>
        <taxon>Bacteria</taxon>
        <taxon>Pseudomonadati</taxon>
        <taxon>Pseudomonadota</taxon>
        <taxon>Gammaproteobacteria</taxon>
        <taxon>Pseudomonadales</taxon>
        <taxon>Pseudomonadaceae</taxon>
        <taxon>Pseudomonas</taxon>
    </lineage>
</organism>
<evidence type="ECO:0000313" key="2">
    <source>
        <dbReference type="EMBL" id="RON11011.1"/>
    </source>
</evidence>
<gene>
    <name evidence="2" type="ORF">BK659_01895</name>
</gene>
<dbReference type="EMBL" id="MOBJ01000002">
    <property type="protein sequence ID" value="RON11011.1"/>
    <property type="molecule type" value="Genomic_DNA"/>
</dbReference>
<sequence>MTKISPPALPEGYAVWLAQLKGDITHARQRAALEVNAELVQLYHRIGGEIRQRQESQGWGAKVIERLACDLTDAFPEVRGFSSRNLKYMAFFAQHCPDGQFGQQPAAQLPWFHVVKHL</sequence>
<dbReference type="PANTHER" id="PTHR30547">
    <property type="entry name" value="UNCHARACTERIZED PROTEIN YHCG-RELATED"/>
    <property type="match status" value="1"/>
</dbReference>
<dbReference type="InterPro" id="IPR053148">
    <property type="entry name" value="PD-DEXK-like_domain"/>
</dbReference>
<dbReference type="Pfam" id="PF17761">
    <property type="entry name" value="DUF1016_N"/>
    <property type="match status" value="1"/>
</dbReference>
<accession>A0A423HCR5</accession>
<protein>
    <recommendedName>
        <fullName evidence="1">YhcG N-terminal domain-containing protein</fullName>
    </recommendedName>
</protein>
<evidence type="ECO:0000259" key="1">
    <source>
        <dbReference type="Pfam" id="PF17761"/>
    </source>
</evidence>
<feature type="domain" description="YhcG N-terminal" evidence="1">
    <location>
        <begin position="20"/>
        <end position="116"/>
    </location>
</feature>
<evidence type="ECO:0000313" key="3">
    <source>
        <dbReference type="Proteomes" id="UP000286071"/>
    </source>
</evidence>
<comment type="caution">
    <text evidence="2">The sequence shown here is derived from an EMBL/GenBank/DDBJ whole genome shotgun (WGS) entry which is preliminary data.</text>
</comment>
<proteinExistence type="predicted"/>
<dbReference type="PANTHER" id="PTHR30547:SF0">
    <property type="entry name" value="BLR8175 PROTEIN"/>
    <property type="match status" value="1"/>
</dbReference>
<dbReference type="RefSeq" id="WP_404942500.1">
    <property type="nucleotide sequence ID" value="NZ_MOBJ01000002.1"/>
</dbReference>
<dbReference type="Proteomes" id="UP000286071">
    <property type="component" value="Unassembled WGS sequence"/>
</dbReference>